<reference evidence="1 2" key="1">
    <citation type="journal article" date="2018" name="Science">
        <title>The opium poppy genome and morphinan production.</title>
        <authorList>
            <person name="Guo L."/>
            <person name="Winzer T."/>
            <person name="Yang X."/>
            <person name="Li Y."/>
            <person name="Ning Z."/>
            <person name="He Z."/>
            <person name="Teodor R."/>
            <person name="Lu Y."/>
            <person name="Bowser T.A."/>
            <person name="Graham I.A."/>
            <person name="Ye K."/>
        </authorList>
    </citation>
    <scope>NUCLEOTIDE SEQUENCE [LARGE SCALE GENOMIC DNA]</scope>
    <source>
        <strain evidence="2">cv. HN1</strain>
        <tissue evidence="1">Leaves</tissue>
    </source>
</reference>
<proteinExistence type="predicted"/>
<evidence type="ECO:0000313" key="2">
    <source>
        <dbReference type="Proteomes" id="UP000316621"/>
    </source>
</evidence>
<gene>
    <name evidence="1" type="ORF">C5167_022833</name>
</gene>
<dbReference type="Gramene" id="RZC61083">
    <property type="protein sequence ID" value="RZC61083"/>
    <property type="gene ID" value="C5167_022833"/>
</dbReference>
<evidence type="ECO:0000313" key="1">
    <source>
        <dbReference type="EMBL" id="RZC61083.1"/>
    </source>
</evidence>
<accession>A0A4Y7JJ35</accession>
<dbReference type="AlphaFoldDB" id="A0A4Y7JJ35"/>
<organism evidence="1 2">
    <name type="scientific">Papaver somniferum</name>
    <name type="common">Opium poppy</name>
    <dbReference type="NCBI Taxonomy" id="3469"/>
    <lineage>
        <taxon>Eukaryota</taxon>
        <taxon>Viridiplantae</taxon>
        <taxon>Streptophyta</taxon>
        <taxon>Embryophyta</taxon>
        <taxon>Tracheophyta</taxon>
        <taxon>Spermatophyta</taxon>
        <taxon>Magnoliopsida</taxon>
        <taxon>Ranunculales</taxon>
        <taxon>Papaveraceae</taxon>
        <taxon>Papaveroideae</taxon>
        <taxon>Papaver</taxon>
    </lineage>
</organism>
<keyword evidence="2" id="KW-1185">Reference proteome</keyword>
<dbReference type="Proteomes" id="UP000316621">
    <property type="component" value="Chromosome 5"/>
</dbReference>
<name>A0A4Y7JJ35_PAPSO</name>
<dbReference type="EMBL" id="CM010719">
    <property type="protein sequence ID" value="RZC61083.1"/>
    <property type="molecule type" value="Genomic_DNA"/>
</dbReference>
<sequence>MSSNTTNTSDLNLQAPIQLQLHHRLLLIFPVTCCSWSKSALPIPQTTTMSICNSVPNAFILLSSTIVSQQSSMSFSASASIIHFQLTIAAVMPLPVQQQTTLVPITTTCSQQLILIATNKLHPCSLPSYCFCSPCSSSP</sequence>
<protein>
    <submittedName>
        <fullName evidence="1">Uncharacterized protein</fullName>
    </submittedName>
</protein>